<gene>
    <name evidence="6" type="ORF">KS2013_164</name>
</gene>
<evidence type="ECO:0000256" key="4">
    <source>
        <dbReference type="ARBA" id="ARBA00022803"/>
    </source>
</evidence>
<name>A0A1B3B7Y1_9GAMM</name>
<dbReference type="PANTHER" id="PTHR46630">
    <property type="entry name" value="TETRATRICOPEPTIDE REPEAT PROTEIN 29"/>
    <property type="match status" value="1"/>
</dbReference>
<comment type="similarity">
    <text evidence="5">Belongs to the Rap family.</text>
</comment>
<dbReference type="AlphaFoldDB" id="A0A1B3B7Y1"/>
<evidence type="ECO:0000313" key="6">
    <source>
        <dbReference type="EMBL" id="AOE48893.1"/>
    </source>
</evidence>
<dbReference type="STRING" id="1144748.KS2013_164"/>
<proteinExistence type="inferred from homology"/>
<dbReference type="Proteomes" id="UP000094147">
    <property type="component" value="Chromosome"/>
</dbReference>
<dbReference type="PANTHER" id="PTHR46630:SF1">
    <property type="entry name" value="TETRATRICOPEPTIDE REPEAT PROTEIN 29"/>
    <property type="match status" value="1"/>
</dbReference>
<sequence>MSQHKGLLMFKLIIMLVAWVYLNTVQAVDNKNYSEELKEIEAELLVDLPTSLARLEAIGNEREKLSNKEKEHHKLLKAHVLYMTNNIAKAKADLEELESSQLDPEQEAKRLIVLSSIYHHKGESVDAFITLDKSLKLIDSLSDASSEAKILINAVGMYKDADLLEFALEYGRRAIRVANKIKDSRAMCRATYELGAIELLTQNFKMAENRLLMAKSYCEKSNNLIVSYAVNYGLMELNLETSNLKKAEEIAKDLYPKVEEYGWDVLRSATNTLYGKLHLEKNKLNLAEKHGLKAYELAKKIGDKKRTEAASALLAQVYSELDNDKEAIKFYKEYMELNVENKTRVRQRKLAFDIARRGNLN</sequence>
<evidence type="ECO:0000256" key="5">
    <source>
        <dbReference type="ARBA" id="ARBA00038253"/>
    </source>
</evidence>
<dbReference type="GO" id="GO:0005737">
    <property type="term" value="C:cytoplasm"/>
    <property type="evidence" value="ECO:0007669"/>
    <property type="project" value="UniProtKB-SubCell"/>
</dbReference>
<dbReference type="KEGG" id="ksd:KS2013_164"/>
<dbReference type="SUPFAM" id="SSF48452">
    <property type="entry name" value="TPR-like"/>
    <property type="match status" value="2"/>
</dbReference>
<keyword evidence="4" id="KW-0802">TPR repeat</keyword>
<dbReference type="Pfam" id="PF13424">
    <property type="entry name" value="TPR_12"/>
    <property type="match status" value="1"/>
</dbReference>
<dbReference type="InterPro" id="IPR051476">
    <property type="entry name" value="Bac_ResReg_Asp_Phosphatase"/>
</dbReference>
<dbReference type="Gene3D" id="1.25.40.10">
    <property type="entry name" value="Tetratricopeptide repeat domain"/>
    <property type="match status" value="2"/>
</dbReference>
<evidence type="ECO:0000313" key="7">
    <source>
        <dbReference type="Proteomes" id="UP000094147"/>
    </source>
</evidence>
<organism evidence="6 7">
    <name type="scientific">Kangiella sediminilitoris</name>
    <dbReference type="NCBI Taxonomy" id="1144748"/>
    <lineage>
        <taxon>Bacteria</taxon>
        <taxon>Pseudomonadati</taxon>
        <taxon>Pseudomonadota</taxon>
        <taxon>Gammaproteobacteria</taxon>
        <taxon>Kangiellales</taxon>
        <taxon>Kangiellaceae</taxon>
        <taxon>Kangiella</taxon>
    </lineage>
</organism>
<evidence type="ECO:0000256" key="2">
    <source>
        <dbReference type="ARBA" id="ARBA00022490"/>
    </source>
</evidence>
<keyword evidence="3" id="KW-0677">Repeat</keyword>
<keyword evidence="2" id="KW-0963">Cytoplasm</keyword>
<keyword evidence="7" id="KW-1185">Reference proteome</keyword>
<evidence type="ECO:0000256" key="3">
    <source>
        <dbReference type="ARBA" id="ARBA00022737"/>
    </source>
</evidence>
<reference evidence="7" key="1">
    <citation type="submission" date="2015-08" db="EMBL/GenBank/DDBJ databases">
        <authorList>
            <person name="Kim K.M."/>
        </authorList>
    </citation>
    <scope>NUCLEOTIDE SEQUENCE [LARGE SCALE GENOMIC DNA]</scope>
    <source>
        <strain evidence="7">KCTC 23892</strain>
    </source>
</reference>
<protein>
    <submittedName>
        <fullName evidence="6">Uncharacterized protein</fullName>
    </submittedName>
</protein>
<dbReference type="EMBL" id="CP012418">
    <property type="protein sequence ID" value="AOE48893.1"/>
    <property type="molecule type" value="Genomic_DNA"/>
</dbReference>
<dbReference type="InterPro" id="IPR011990">
    <property type="entry name" value="TPR-like_helical_dom_sf"/>
</dbReference>
<comment type="subcellular location">
    <subcellularLocation>
        <location evidence="1">Cytoplasm</location>
    </subcellularLocation>
</comment>
<evidence type="ECO:0000256" key="1">
    <source>
        <dbReference type="ARBA" id="ARBA00004496"/>
    </source>
</evidence>
<accession>A0A1B3B7Y1</accession>